<dbReference type="RefSeq" id="WP_248835651.1">
    <property type="nucleotide sequence ID" value="NZ_JAJEQE010000037.1"/>
</dbReference>
<accession>A0ABS8EWS6</accession>
<evidence type="ECO:0000313" key="3">
    <source>
        <dbReference type="EMBL" id="MCC2149650.1"/>
    </source>
</evidence>
<feature type="chain" id="PRO_5046624311" evidence="1">
    <location>
        <begin position="31"/>
        <end position="190"/>
    </location>
</feature>
<protein>
    <submittedName>
        <fullName evidence="3">Transglutaminase-like domain-containing protein</fullName>
    </submittedName>
</protein>
<organism evidence="3 4">
    <name type="scientific">Hominisplanchenecus faecis</name>
    <dbReference type="NCBI Taxonomy" id="2885351"/>
    <lineage>
        <taxon>Bacteria</taxon>
        <taxon>Bacillati</taxon>
        <taxon>Bacillota</taxon>
        <taxon>Clostridia</taxon>
        <taxon>Lachnospirales</taxon>
        <taxon>Lachnospiraceae</taxon>
        <taxon>Hominisplanchenecus</taxon>
    </lineage>
</organism>
<evidence type="ECO:0000313" key="4">
    <source>
        <dbReference type="Proteomes" id="UP001299235"/>
    </source>
</evidence>
<proteinExistence type="predicted"/>
<dbReference type="SMART" id="SM00460">
    <property type="entry name" value="TGc"/>
    <property type="match status" value="1"/>
</dbReference>
<comment type="caution">
    <text evidence="3">The sequence shown here is derived from an EMBL/GenBank/DDBJ whole genome shotgun (WGS) entry which is preliminary data.</text>
</comment>
<dbReference type="InterPro" id="IPR038765">
    <property type="entry name" value="Papain-like_cys_pep_sf"/>
</dbReference>
<dbReference type="Proteomes" id="UP001299235">
    <property type="component" value="Unassembled WGS sequence"/>
</dbReference>
<feature type="domain" description="Transglutaminase-like" evidence="2">
    <location>
        <begin position="95"/>
        <end position="157"/>
    </location>
</feature>
<evidence type="ECO:0000256" key="1">
    <source>
        <dbReference type="SAM" id="SignalP"/>
    </source>
</evidence>
<keyword evidence="4" id="KW-1185">Reference proteome</keyword>
<name>A0ABS8EWS6_9FIRM</name>
<dbReference type="EMBL" id="JAJEQE010000037">
    <property type="protein sequence ID" value="MCC2149650.1"/>
    <property type="molecule type" value="Genomic_DNA"/>
</dbReference>
<keyword evidence="1" id="KW-0732">Signal</keyword>
<feature type="signal peptide" evidence="1">
    <location>
        <begin position="1"/>
        <end position="30"/>
    </location>
</feature>
<sequence length="190" mass="21619">MKRNMAEKLTASVLAAVLTFGMMAPQTAMTAEAAAKSTLEKDVQKLVKKSKAKKEKTQKKQLKKLFQYVEKNYGYARAIGFKNTRGWEKTFAAEMIKNKKGSCYHFAALYAFLAKEAGVKARICLGRTNGFNKARWQDHAWCEVKVGKKWYICDPNMDKFAANSKGKYFMKTVSSMKSTFKKSKMIKVNF</sequence>
<gene>
    <name evidence="3" type="ORF">LKD42_10345</name>
</gene>
<dbReference type="SUPFAM" id="SSF54001">
    <property type="entry name" value="Cysteine proteinases"/>
    <property type="match status" value="1"/>
</dbReference>
<dbReference type="PANTHER" id="PTHR33490:SF3">
    <property type="entry name" value="CONSERVED INTEGRAL MEMBRANE PROTEIN"/>
    <property type="match status" value="1"/>
</dbReference>
<dbReference type="InterPro" id="IPR002931">
    <property type="entry name" value="Transglutaminase-like"/>
</dbReference>
<dbReference type="PANTHER" id="PTHR33490">
    <property type="entry name" value="BLR5614 PROTEIN-RELATED"/>
    <property type="match status" value="1"/>
</dbReference>
<dbReference type="Pfam" id="PF01841">
    <property type="entry name" value="Transglut_core"/>
    <property type="match status" value="1"/>
</dbReference>
<dbReference type="Gene3D" id="3.10.620.30">
    <property type="match status" value="1"/>
</dbReference>
<evidence type="ECO:0000259" key="2">
    <source>
        <dbReference type="SMART" id="SM00460"/>
    </source>
</evidence>
<reference evidence="3 4" key="1">
    <citation type="submission" date="2021-10" db="EMBL/GenBank/DDBJ databases">
        <title>Anaerobic single-cell dispensing facilitates the cultivation of human gut bacteria.</title>
        <authorList>
            <person name="Afrizal A."/>
        </authorList>
    </citation>
    <scope>NUCLEOTIDE SEQUENCE [LARGE SCALE GENOMIC DNA]</scope>
    <source>
        <strain evidence="3 4">CLA-AA-H246</strain>
    </source>
</reference>